<reference evidence="1" key="1">
    <citation type="submission" date="2022-10" db="EMBL/GenBank/DDBJ databases">
        <title>Complete Genome of Trichothecium roseum strain YXFP-22015, a Plant Pathogen Isolated from Citrus.</title>
        <authorList>
            <person name="Wang Y."/>
            <person name="Zhu L."/>
        </authorList>
    </citation>
    <scope>NUCLEOTIDE SEQUENCE</scope>
    <source>
        <strain evidence="1">YXFP-22015</strain>
    </source>
</reference>
<gene>
    <name evidence="1" type="ORF">N3K66_000202</name>
</gene>
<comment type="caution">
    <text evidence="1">The sequence shown here is derived from an EMBL/GenBank/DDBJ whole genome shotgun (WGS) entry which is preliminary data.</text>
</comment>
<keyword evidence="2" id="KW-1185">Reference proteome</keyword>
<accession>A0ACC0VC15</accession>
<name>A0ACC0VC15_9HYPO</name>
<evidence type="ECO:0000313" key="1">
    <source>
        <dbReference type="EMBL" id="KAI9903673.1"/>
    </source>
</evidence>
<sequence>MAVRNSVLCASLSFFAYYLAFVRAFLGPDEGFGTGIGSLMSFISARKHCGTPVSAKHFPPHGNPTTCTISFEYRIRYFQPVSSPKWTLARDEKGSLTLDFNEHTRSRRGFHMARQVADIGRNEKRFHLCESRATVRLNVEIETMLNPGHHHKFHIMVMTDGEGHTEVPDVRVMSTPSPRGFGPATTHYGLEILAVFERTKRAWVEVLEMIDRLVQVELDDFADAQGVNDLMFDASFDRSKAYFSALQLLRLVDEWAHESITSLEPIIERVSRFVSDADDELAYFLGIKAHMESHVDKIYRQTKAKSEAIESLRDGLFNSTSLREATRAMTLNKSIYIFTVVTVLFTPVSFLATFWALPFLNNPQGEGDIIPEPQAFRKSFIIMPSHEKRQRGRAGAVDPVPEIGHDMLSSSNEMEVV</sequence>
<proteinExistence type="predicted"/>
<dbReference type="Proteomes" id="UP001163324">
    <property type="component" value="Chromosome 1"/>
</dbReference>
<evidence type="ECO:0000313" key="2">
    <source>
        <dbReference type="Proteomes" id="UP001163324"/>
    </source>
</evidence>
<organism evidence="1 2">
    <name type="scientific">Trichothecium roseum</name>
    <dbReference type="NCBI Taxonomy" id="47278"/>
    <lineage>
        <taxon>Eukaryota</taxon>
        <taxon>Fungi</taxon>
        <taxon>Dikarya</taxon>
        <taxon>Ascomycota</taxon>
        <taxon>Pezizomycotina</taxon>
        <taxon>Sordariomycetes</taxon>
        <taxon>Hypocreomycetidae</taxon>
        <taxon>Hypocreales</taxon>
        <taxon>Hypocreales incertae sedis</taxon>
        <taxon>Trichothecium</taxon>
    </lineage>
</organism>
<dbReference type="EMBL" id="CM047940">
    <property type="protein sequence ID" value="KAI9903673.1"/>
    <property type="molecule type" value="Genomic_DNA"/>
</dbReference>
<protein>
    <submittedName>
        <fullName evidence="1">Uncharacterized protein</fullName>
    </submittedName>
</protein>